<dbReference type="Proteomes" id="UP000181190">
    <property type="component" value="Genome"/>
</dbReference>
<feature type="compositionally biased region" description="Basic and acidic residues" evidence="1">
    <location>
        <begin position="48"/>
        <end position="63"/>
    </location>
</feature>
<evidence type="ECO:0000256" key="1">
    <source>
        <dbReference type="SAM" id="MobiDB-lite"/>
    </source>
</evidence>
<evidence type="ECO:0000313" key="4">
    <source>
        <dbReference type="Proteomes" id="UP000181190"/>
    </source>
</evidence>
<organism evidence="3 4">
    <name type="scientific">Human cytomegalovirus</name>
    <name type="common">HHV-5</name>
    <name type="synonym">Human herpesvirus 5</name>
    <dbReference type="NCBI Taxonomy" id="10359"/>
    <lineage>
        <taxon>Viruses</taxon>
        <taxon>Duplodnaviria</taxon>
        <taxon>Heunggongvirae</taxon>
        <taxon>Peploviricota</taxon>
        <taxon>Herviviricetes</taxon>
        <taxon>Herpesvirales</taxon>
        <taxon>Orthoherpesviridae</taxon>
        <taxon>Betaherpesvirinae</taxon>
        <taxon>Cytomegalovirus</taxon>
        <taxon>Cytomegalovirus humanbeta5</taxon>
    </lineage>
</organism>
<evidence type="ECO:0000313" key="3">
    <source>
        <dbReference type="EMBL" id="ABV71523.1"/>
    </source>
</evidence>
<keyword evidence="2" id="KW-0812">Transmembrane</keyword>
<feature type="region of interest" description="Disordered" evidence="1">
    <location>
        <begin position="91"/>
        <end position="115"/>
    </location>
</feature>
<name>A8T740_HCMV</name>
<feature type="region of interest" description="Disordered" evidence="1">
    <location>
        <begin position="41"/>
        <end position="65"/>
    </location>
</feature>
<evidence type="ECO:0000256" key="2">
    <source>
        <dbReference type="SAM" id="Phobius"/>
    </source>
</evidence>
<organismHost>
    <name type="scientific">Homo sapiens</name>
    <name type="common">Human</name>
    <dbReference type="NCBI Taxonomy" id="9606"/>
</organismHost>
<reference evidence="3 4" key="1">
    <citation type="journal article" date="2008" name="J. Gen. Virol.">
        <title>Cloning and sequencing of a highly productive, endotheliotropic virus strain derived from human cytomegalovirus TB40/E.</title>
        <authorList>
            <person name="Sinzger C."/>
            <person name="Hahn G."/>
            <person name="Digel M."/>
            <person name="Katona R."/>
            <person name="Sampaio K.L."/>
            <person name="Messerle M."/>
            <person name="Hengel H."/>
            <person name="Koszinowski U."/>
            <person name="Brune W."/>
            <person name="Adler B."/>
        </authorList>
    </citation>
    <scope>NUCLEOTIDE SEQUENCE [LARGE SCALE GENOMIC DNA]</scope>
    <source>
        <strain evidence="3">TB40/E</strain>
    </source>
</reference>
<sequence length="115" mass="13037">MFQRSAKSRWFDVVLTFVPSGFVMGHVAIISVTTDVLGPRHVKRKSERQHQRVHHELPHDKPRQSQRVMHPHAFGMRAVSQFLVTRPLGEPEAHGAFAPETPVGTRSPPRSYAIL</sequence>
<dbReference type="EMBL" id="EF999921">
    <property type="protein sequence ID" value="ABV71523.1"/>
    <property type="molecule type" value="Genomic_DNA"/>
</dbReference>
<feature type="transmembrane region" description="Helical" evidence="2">
    <location>
        <begin position="20"/>
        <end position="38"/>
    </location>
</feature>
<proteinExistence type="predicted"/>
<keyword evidence="2" id="KW-0472">Membrane</keyword>
<protein>
    <submittedName>
        <fullName evidence="3">US33</fullName>
    </submittedName>
</protein>
<accession>A8T740</accession>
<keyword evidence="2" id="KW-1133">Transmembrane helix</keyword>